<gene>
    <name evidence="2" type="ORF">L798_07438</name>
</gene>
<dbReference type="FunCoup" id="A0A067R5H6">
    <property type="interactions" value="184"/>
</dbReference>
<dbReference type="Gene3D" id="3.40.50.1820">
    <property type="entry name" value="alpha/beta hydrolase"/>
    <property type="match status" value="1"/>
</dbReference>
<dbReference type="SUPFAM" id="SSF53474">
    <property type="entry name" value="alpha/beta-Hydrolases"/>
    <property type="match status" value="1"/>
</dbReference>
<dbReference type="Pfam" id="PF00561">
    <property type="entry name" value="Abhydrolase_1"/>
    <property type="match status" value="1"/>
</dbReference>
<dbReference type="InParanoid" id="A0A067R5H6"/>
<dbReference type="eggNOG" id="KOG2984">
    <property type="taxonomic scope" value="Eukaryota"/>
</dbReference>
<dbReference type="STRING" id="136037.A0A067R5H6"/>
<organism evidence="2 3">
    <name type="scientific">Zootermopsis nevadensis</name>
    <name type="common">Dampwood termite</name>
    <dbReference type="NCBI Taxonomy" id="136037"/>
    <lineage>
        <taxon>Eukaryota</taxon>
        <taxon>Metazoa</taxon>
        <taxon>Ecdysozoa</taxon>
        <taxon>Arthropoda</taxon>
        <taxon>Hexapoda</taxon>
        <taxon>Insecta</taxon>
        <taxon>Pterygota</taxon>
        <taxon>Neoptera</taxon>
        <taxon>Polyneoptera</taxon>
        <taxon>Dictyoptera</taxon>
        <taxon>Blattodea</taxon>
        <taxon>Blattoidea</taxon>
        <taxon>Termitoidae</taxon>
        <taxon>Termopsidae</taxon>
        <taxon>Zootermopsis</taxon>
    </lineage>
</organism>
<protein>
    <submittedName>
        <fullName evidence="2">Valacyclovir hydrolase</fullName>
    </submittedName>
</protein>
<evidence type="ECO:0000259" key="1">
    <source>
        <dbReference type="Pfam" id="PF00561"/>
    </source>
</evidence>
<evidence type="ECO:0000313" key="2">
    <source>
        <dbReference type="EMBL" id="KDR18436.1"/>
    </source>
</evidence>
<accession>A0A067R5H6</accession>
<dbReference type="PRINTS" id="PR00111">
    <property type="entry name" value="ABHYDROLASE"/>
</dbReference>
<feature type="domain" description="AB hydrolase-1" evidence="1">
    <location>
        <begin position="61"/>
        <end position="172"/>
    </location>
</feature>
<dbReference type="OMA" id="RFPQLWA"/>
<sequence>MKFILGRAIAKMLRNFVANDYVFVRSAVPVNRSYSSAPQESKVAVDGIKINYVKVGCGPKSVLCLPGALGSIWSDFKPQVQGLDKSKFTVIAWDPPGYGNSRPPTRDFPQDFFHRDADWALKLMQTLSIDKFSMLGWSDGGITAMIAAAKHPEQIDKLVIWGANSYVVDQEAKIYENMRDISKWSERMKTPLINLYGEEGLSAMWTQWVDALLDIYKNQNGDICKGYLSKITCPTLIVHGNKDAMLAPEHPGYLLKHIQHSKLHTFEDGKHNLHLRYAEEFNNLVTEFLIK</sequence>
<keyword evidence="3" id="KW-1185">Reference proteome</keyword>
<name>A0A067R5H6_ZOONE</name>
<dbReference type="InterPro" id="IPR029058">
    <property type="entry name" value="AB_hydrolase_fold"/>
</dbReference>
<dbReference type="OrthoDB" id="19657at2759"/>
<keyword evidence="2" id="KW-0378">Hydrolase</keyword>
<dbReference type="InterPro" id="IPR000073">
    <property type="entry name" value="AB_hydrolase_1"/>
</dbReference>
<dbReference type="EMBL" id="KK852686">
    <property type="protein sequence ID" value="KDR18436.1"/>
    <property type="molecule type" value="Genomic_DNA"/>
</dbReference>
<dbReference type="GO" id="GO:0017171">
    <property type="term" value="F:serine hydrolase activity"/>
    <property type="evidence" value="ECO:0007669"/>
    <property type="project" value="TreeGrafter"/>
</dbReference>
<dbReference type="Proteomes" id="UP000027135">
    <property type="component" value="Unassembled WGS sequence"/>
</dbReference>
<dbReference type="AlphaFoldDB" id="A0A067R5H6"/>
<proteinExistence type="predicted"/>
<reference evidence="2 3" key="1">
    <citation type="journal article" date="2014" name="Nat. Commun.">
        <title>Molecular traces of alternative social organization in a termite genome.</title>
        <authorList>
            <person name="Terrapon N."/>
            <person name="Li C."/>
            <person name="Robertson H.M."/>
            <person name="Ji L."/>
            <person name="Meng X."/>
            <person name="Booth W."/>
            <person name="Chen Z."/>
            <person name="Childers C.P."/>
            <person name="Glastad K.M."/>
            <person name="Gokhale K."/>
            <person name="Gowin J."/>
            <person name="Gronenberg W."/>
            <person name="Hermansen R.A."/>
            <person name="Hu H."/>
            <person name="Hunt B.G."/>
            <person name="Huylmans A.K."/>
            <person name="Khalil S.M."/>
            <person name="Mitchell R.D."/>
            <person name="Munoz-Torres M.C."/>
            <person name="Mustard J.A."/>
            <person name="Pan H."/>
            <person name="Reese J.T."/>
            <person name="Scharf M.E."/>
            <person name="Sun F."/>
            <person name="Vogel H."/>
            <person name="Xiao J."/>
            <person name="Yang W."/>
            <person name="Yang Z."/>
            <person name="Yang Z."/>
            <person name="Zhou J."/>
            <person name="Zhu J."/>
            <person name="Brent C.S."/>
            <person name="Elsik C.G."/>
            <person name="Goodisman M.A."/>
            <person name="Liberles D.A."/>
            <person name="Roe R.M."/>
            <person name="Vargo E.L."/>
            <person name="Vilcinskas A."/>
            <person name="Wang J."/>
            <person name="Bornberg-Bauer E."/>
            <person name="Korb J."/>
            <person name="Zhang G."/>
            <person name="Liebig J."/>
        </authorList>
    </citation>
    <scope>NUCLEOTIDE SEQUENCE [LARGE SCALE GENOMIC DNA]</scope>
    <source>
        <tissue evidence="2">Whole organism</tissue>
    </source>
</reference>
<evidence type="ECO:0000313" key="3">
    <source>
        <dbReference type="Proteomes" id="UP000027135"/>
    </source>
</evidence>
<dbReference type="PANTHER" id="PTHR46331:SF2">
    <property type="entry name" value="VALACYCLOVIR HYDROLASE"/>
    <property type="match status" value="1"/>
</dbReference>
<dbReference type="PANTHER" id="PTHR46331">
    <property type="entry name" value="VALACYCLOVIR HYDROLASE"/>
    <property type="match status" value="1"/>
</dbReference>